<gene>
    <name evidence="1" type="ORF">DSO57_1030685</name>
</gene>
<dbReference type="Proteomes" id="UP001165960">
    <property type="component" value="Unassembled WGS sequence"/>
</dbReference>
<sequence>MTPPLTLQPNYPQESVATNESTYTQIFVWRIQVQPVHPAIVLPLTLIAITFL</sequence>
<evidence type="ECO:0000313" key="1">
    <source>
        <dbReference type="EMBL" id="KAJ9052793.1"/>
    </source>
</evidence>
<reference evidence="1" key="1">
    <citation type="submission" date="2022-04" db="EMBL/GenBank/DDBJ databases">
        <title>Genome of the entomopathogenic fungus Entomophthora muscae.</title>
        <authorList>
            <person name="Elya C."/>
            <person name="Lovett B.R."/>
            <person name="Lee E."/>
            <person name="Macias A.M."/>
            <person name="Hajek A.E."/>
            <person name="De Bivort B.L."/>
            <person name="Kasson M.T."/>
            <person name="De Fine Licht H.H."/>
            <person name="Stajich J.E."/>
        </authorList>
    </citation>
    <scope>NUCLEOTIDE SEQUENCE</scope>
    <source>
        <strain evidence="1">Berkeley</strain>
    </source>
</reference>
<protein>
    <submittedName>
        <fullName evidence="1">Uncharacterized protein</fullName>
    </submittedName>
</protein>
<evidence type="ECO:0000313" key="2">
    <source>
        <dbReference type="Proteomes" id="UP001165960"/>
    </source>
</evidence>
<accession>A0ACC2RRZ7</accession>
<proteinExistence type="predicted"/>
<dbReference type="EMBL" id="QTSX02006603">
    <property type="protein sequence ID" value="KAJ9052793.1"/>
    <property type="molecule type" value="Genomic_DNA"/>
</dbReference>
<keyword evidence="2" id="KW-1185">Reference proteome</keyword>
<name>A0ACC2RRZ7_9FUNG</name>
<comment type="caution">
    <text evidence="1">The sequence shown here is derived from an EMBL/GenBank/DDBJ whole genome shotgun (WGS) entry which is preliminary data.</text>
</comment>
<organism evidence="1 2">
    <name type="scientific">Entomophthora muscae</name>
    <dbReference type="NCBI Taxonomy" id="34485"/>
    <lineage>
        <taxon>Eukaryota</taxon>
        <taxon>Fungi</taxon>
        <taxon>Fungi incertae sedis</taxon>
        <taxon>Zoopagomycota</taxon>
        <taxon>Entomophthoromycotina</taxon>
        <taxon>Entomophthoromycetes</taxon>
        <taxon>Entomophthorales</taxon>
        <taxon>Entomophthoraceae</taxon>
        <taxon>Entomophthora</taxon>
    </lineage>
</organism>